<evidence type="ECO:0000256" key="3">
    <source>
        <dbReference type="ARBA" id="ARBA00022553"/>
    </source>
</evidence>
<comment type="similarity">
    <text evidence="1 7">Belongs to the GPN-loop GTPase family.</text>
</comment>
<evidence type="ECO:0000313" key="9">
    <source>
        <dbReference type="EMBL" id="PCH34600.1"/>
    </source>
</evidence>
<keyword evidence="5 7" id="KW-0378">Hydrolase</keyword>
<dbReference type="CDD" id="cd17870">
    <property type="entry name" value="GPN1"/>
    <property type="match status" value="1"/>
</dbReference>
<evidence type="ECO:0000256" key="4">
    <source>
        <dbReference type="ARBA" id="ARBA00022741"/>
    </source>
</evidence>
<dbReference type="Pfam" id="PF03029">
    <property type="entry name" value="ATP_bind_1"/>
    <property type="match status" value="1"/>
</dbReference>
<evidence type="ECO:0000256" key="5">
    <source>
        <dbReference type="ARBA" id="ARBA00022801"/>
    </source>
</evidence>
<dbReference type="GO" id="GO:0005737">
    <property type="term" value="C:cytoplasm"/>
    <property type="evidence" value="ECO:0007669"/>
    <property type="project" value="UniProtKB-SubCell"/>
</dbReference>
<accession>A0A2H3IX76</accession>
<dbReference type="FunFam" id="3.40.50.300:FF:000579">
    <property type="entry name" value="GPN-loop GTPase"/>
    <property type="match status" value="1"/>
</dbReference>
<comment type="subcellular location">
    <subcellularLocation>
        <location evidence="7">Cytoplasm</location>
    </subcellularLocation>
    <subcellularLocation>
        <location evidence="7">Nucleus</location>
    </subcellularLocation>
</comment>
<dbReference type="EMBL" id="KB467832">
    <property type="protein sequence ID" value="PCH34600.1"/>
    <property type="molecule type" value="Genomic_DNA"/>
</dbReference>
<dbReference type="OrthoDB" id="243313at2759"/>
<dbReference type="GO" id="GO:0005634">
    <property type="term" value="C:nucleus"/>
    <property type="evidence" value="ECO:0007669"/>
    <property type="project" value="UniProtKB-SubCell"/>
</dbReference>
<dbReference type="GO" id="GO:0005525">
    <property type="term" value="F:GTP binding"/>
    <property type="evidence" value="ECO:0007669"/>
    <property type="project" value="UniProtKB-KW"/>
</dbReference>
<dbReference type="GO" id="GO:0003924">
    <property type="term" value="F:GTPase activity"/>
    <property type="evidence" value="ECO:0007669"/>
    <property type="project" value="InterPro"/>
</dbReference>
<gene>
    <name evidence="9" type="ORF">WOLCODRAFT_106255</name>
</gene>
<feature type="region of interest" description="Disordered" evidence="8">
    <location>
        <begin position="322"/>
        <end position="341"/>
    </location>
</feature>
<evidence type="ECO:0000313" key="10">
    <source>
        <dbReference type="Proteomes" id="UP000218811"/>
    </source>
</evidence>
<sequence length="377" mass="42130">MSENAPVDSPVGSSSSTKRKPMVIITIGMAGAGKSTFVQRINSYLHSLDPPSPPYILNLDPAVTNVPFEANIDIRDTINYHEVMKQYNLGPNGGILTALNLFTTKFDQVLGLVEKRAETVDHVILDTPGQIEIFTWSASGAIITDAVASSLPTVVAYIIDTPRTTAPATFMSNMLYACSILYKTKLPFILVFNKTDVQPHDFAIEWMHDFEAFQQALSSHRGTTDDEGEPTYMNSLMNSMSLVLDEFYKHLTAVGVSSMTGAGMKEFFDAVEASRTEYENEYLPELQRARAAREQTLQAAKEDSMNRLMKDLAVDRARNPDAALHDRWDPEAEEDADDDDTELNIIDRSEEAWPGQYIDVTKMRRRDDEGMTWPRPG</sequence>
<dbReference type="Gene3D" id="3.40.50.300">
    <property type="entry name" value="P-loop containing nucleotide triphosphate hydrolases"/>
    <property type="match status" value="1"/>
</dbReference>
<dbReference type="OMA" id="MIIVFNK"/>
<keyword evidence="3" id="KW-0597">Phosphoprotein</keyword>
<comment type="subunit">
    <text evidence="7">Binds to RNA polymerase II.</text>
</comment>
<evidence type="ECO:0000256" key="8">
    <source>
        <dbReference type="SAM" id="MobiDB-lite"/>
    </source>
</evidence>
<dbReference type="STRING" id="742152.A0A2H3IX76"/>
<evidence type="ECO:0000256" key="1">
    <source>
        <dbReference type="ARBA" id="ARBA00005290"/>
    </source>
</evidence>
<dbReference type="PANTHER" id="PTHR21231:SF8">
    <property type="entry name" value="GPN-LOOP GTPASE 1"/>
    <property type="match status" value="1"/>
</dbReference>
<name>A0A2H3IX76_WOLCO</name>
<feature type="compositionally biased region" description="Acidic residues" evidence="8">
    <location>
        <begin position="331"/>
        <end position="341"/>
    </location>
</feature>
<keyword evidence="6 7" id="KW-0342">GTP-binding</keyword>
<dbReference type="InterPro" id="IPR027417">
    <property type="entry name" value="P-loop_NTPase"/>
</dbReference>
<dbReference type="SUPFAM" id="SSF52540">
    <property type="entry name" value="P-loop containing nucleoside triphosphate hydrolases"/>
    <property type="match status" value="1"/>
</dbReference>
<comment type="function">
    <text evidence="7">Small GTPase required for proper nuclear import of RNA polymerase II (RNAPII). May act at an RNAP assembly step prior to nuclear import.</text>
</comment>
<protein>
    <recommendedName>
        <fullName evidence="7">GPN-loop GTPase</fullName>
        <ecNumber evidence="7">3.6.5.-</ecNumber>
    </recommendedName>
</protein>
<evidence type="ECO:0000256" key="6">
    <source>
        <dbReference type="ARBA" id="ARBA00023134"/>
    </source>
</evidence>
<dbReference type="PRINTS" id="PR00449">
    <property type="entry name" value="RASTRNSFRMNG"/>
</dbReference>
<dbReference type="Proteomes" id="UP000218811">
    <property type="component" value="Unassembled WGS sequence"/>
</dbReference>
<dbReference type="AlphaFoldDB" id="A0A2H3IX76"/>
<dbReference type="EC" id="3.6.5.-" evidence="7"/>
<keyword evidence="10" id="KW-1185">Reference proteome</keyword>
<organism evidence="9 10">
    <name type="scientific">Wolfiporia cocos (strain MD-104)</name>
    <name type="common">Brown rot fungus</name>
    <dbReference type="NCBI Taxonomy" id="742152"/>
    <lineage>
        <taxon>Eukaryota</taxon>
        <taxon>Fungi</taxon>
        <taxon>Dikarya</taxon>
        <taxon>Basidiomycota</taxon>
        <taxon>Agaricomycotina</taxon>
        <taxon>Agaricomycetes</taxon>
        <taxon>Polyporales</taxon>
        <taxon>Phaeolaceae</taxon>
        <taxon>Wolfiporia</taxon>
    </lineage>
</organism>
<dbReference type="PANTHER" id="PTHR21231">
    <property type="entry name" value="XPA-BINDING PROTEIN 1-RELATED"/>
    <property type="match status" value="1"/>
</dbReference>
<proteinExistence type="inferred from homology"/>
<evidence type="ECO:0000256" key="7">
    <source>
        <dbReference type="RuleBase" id="RU365059"/>
    </source>
</evidence>
<keyword evidence="4 7" id="KW-0547">Nucleotide-binding</keyword>
<dbReference type="InterPro" id="IPR004130">
    <property type="entry name" value="Gpn"/>
</dbReference>
<reference evidence="9 10" key="1">
    <citation type="journal article" date="2012" name="Science">
        <title>The Paleozoic origin of enzymatic lignin decomposition reconstructed from 31 fungal genomes.</title>
        <authorList>
            <person name="Floudas D."/>
            <person name="Binder M."/>
            <person name="Riley R."/>
            <person name="Barry K."/>
            <person name="Blanchette R.A."/>
            <person name="Henrissat B."/>
            <person name="Martinez A.T."/>
            <person name="Otillar R."/>
            <person name="Spatafora J.W."/>
            <person name="Yadav J.S."/>
            <person name="Aerts A."/>
            <person name="Benoit I."/>
            <person name="Boyd A."/>
            <person name="Carlson A."/>
            <person name="Copeland A."/>
            <person name="Coutinho P.M."/>
            <person name="de Vries R.P."/>
            <person name="Ferreira P."/>
            <person name="Findley K."/>
            <person name="Foster B."/>
            <person name="Gaskell J."/>
            <person name="Glotzer D."/>
            <person name="Gorecki P."/>
            <person name="Heitman J."/>
            <person name="Hesse C."/>
            <person name="Hori C."/>
            <person name="Igarashi K."/>
            <person name="Jurgens J.A."/>
            <person name="Kallen N."/>
            <person name="Kersten P."/>
            <person name="Kohler A."/>
            <person name="Kuees U."/>
            <person name="Kumar T.K.A."/>
            <person name="Kuo A."/>
            <person name="LaButti K."/>
            <person name="Larrondo L.F."/>
            <person name="Lindquist E."/>
            <person name="Ling A."/>
            <person name="Lombard V."/>
            <person name="Lucas S."/>
            <person name="Lundell T."/>
            <person name="Martin R."/>
            <person name="McLaughlin D.J."/>
            <person name="Morgenstern I."/>
            <person name="Morin E."/>
            <person name="Murat C."/>
            <person name="Nagy L.G."/>
            <person name="Nolan M."/>
            <person name="Ohm R.A."/>
            <person name="Patyshakuliyeva A."/>
            <person name="Rokas A."/>
            <person name="Ruiz-Duenas F.J."/>
            <person name="Sabat G."/>
            <person name="Salamov A."/>
            <person name="Samejima M."/>
            <person name="Schmutz J."/>
            <person name="Slot J.C."/>
            <person name="St John F."/>
            <person name="Stenlid J."/>
            <person name="Sun H."/>
            <person name="Sun S."/>
            <person name="Syed K."/>
            <person name="Tsang A."/>
            <person name="Wiebenga A."/>
            <person name="Young D."/>
            <person name="Pisabarro A."/>
            <person name="Eastwood D.C."/>
            <person name="Martin F."/>
            <person name="Cullen D."/>
            <person name="Grigoriev I.V."/>
            <person name="Hibbett D.S."/>
        </authorList>
    </citation>
    <scope>NUCLEOTIDE SEQUENCE [LARGE SCALE GENOMIC DNA]</scope>
    <source>
        <strain evidence="9 10">MD-104</strain>
    </source>
</reference>
<keyword evidence="2 7" id="KW-0963">Cytoplasm</keyword>
<evidence type="ECO:0000256" key="2">
    <source>
        <dbReference type="ARBA" id="ARBA00022490"/>
    </source>
</evidence>
<dbReference type="InterPro" id="IPR030230">
    <property type="entry name" value="Gpn1/Npa3/XAB1"/>
</dbReference>